<evidence type="ECO:0000256" key="1">
    <source>
        <dbReference type="SAM" id="MobiDB-lite"/>
    </source>
</evidence>
<dbReference type="OrthoDB" id="2534123at2759"/>
<accession>A0A238F7Z1</accession>
<proteinExistence type="predicted"/>
<evidence type="ECO:0000313" key="2">
    <source>
        <dbReference type="EMBL" id="SCV69267.1"/>
    </source>
</evidence>
<organism evidence="2 3">
    <name type="scientific">Microbotryum intermedium</name>
    <dbReference type="NCBI Taxonomy" id="269621"/>
    <lineage>
        <taxon>Eukaryota</taxon>
        <taxon>Fungi</taxon>
        <taxon>Dikarya</taxon>
        <taxon>Basidiomycota</taxon>
        <taxon>Pucciniomycotina</taxon>
        <taxon>Microbotryomycetes</taxon>
        <taxon>Microbotryales</taxon>
        <taxon>Microbotryaceae</taxon>
        <taxon>Microbotryum</taxon>
    </lineage>
</organism>
<gene>
    <name evidence="2" type="ORF">BQ2448_2287</name>
</gene>
<keyword evidence="3" id="KW-1185">Reference proteome</keyword>
<feature type="region of interest" description="Disordered" evidence="1">
    <location>
        <begin position="48"/>
        <end position="68"/>
    </location>
</feature>
<protein>
    <submittedName>
        <fullName evidence="2">BQ2448_2287 protein</fullName>
    </submittedName>
</protein>
<dbReference type="AlphaFoldDB" id="A0A238F7Z1"/>
<dbReference type="Proteomes" id="UP000198372">
    <property type="component" value="Unassembled WGS sequence"/>
</dbReference>
<feature type="compositionally biased region" description="Polar residues" evidence="1">
    <location>
        <begin position="49"/>
        <end position="63"/>
    </location>
</feature>
<reference evidence="3" key="1">
    <citation type="submission" date="2016-09" db="EMBL/GenBank/DDBJ databases">
        <authorList>
            <person name="Jeantristanb JTB J.-T."/>
            <person name="Ricardo R."/>
        </authorList>
    </citation>
    <scope>NUCLEOTIDE SEQUENCE [LARGE SCALE GENOMIC DNA]</scope>
</reference>
<evidence type="ECO:0000313" key="3">
    <source>
        <dbReference type="Proteomes" id="UP000198372"/>
    </source>
</evidence>
<name>A0A238F7Z1_9BASI</name>
<sequence>MSFFTKVASGGLLAAGVTYYYHIDIRETSQLIGRDLHRLSEQLLASIPVSPNSPAENDRNTFPQPAPSRVGIKESIKARVCCASTEMTSTPLQVLISSTGNPDRQWNEKIEAGVIALRETEWSSVISKTWNHAKYGAVTLKDKMAPAAEEVKEVTDRRQV</sequence>
<dbReference type="EMBL" id="FMSP01000004">
    <property type="protein sequence ID" value="SCV69267.1"/>
    <property type="molecule type" value="Genomic_DNA"/>
</dbReference>